<dbReference type="AlphaFoldDB" id="A0A9P7D753"/>
<accession>A0A9P7D753</accession>
<dbReference type="Gene3D" id="3.30.160.60">
    <property type="entry name" value="Classic Zinc Finger"/>
    <property type="match status" value="1"/>
</dbReference>
<organism evidence="1 2">
    <name type="scientific">Suillus placidus</name>
    <dbReference type="NCBI Taxonomy" id="48579"/>
    <lineage>
        <taxon>Eukaryota</taxon>
        <taxon>Fungi</taxon>
        <taxon>Dikarya</taxon>
        <taxon>Basidiomycota</taxon>
        <taxon>Agaricomycotina</taxon>
        <taxon>Agaricomycetes</taxon>
        <taxon>Agaricomycetidae</taxon>
        <taxon>Boletales</taxon>
        <taxon>Suillineae</taxon>
        <taxon>Suillaceae</taxon>
        <taxon>Suillus</taxon>
    </lineage>
</organism>
<dbReference type="Proteomes" id="UP000714275">
    <property type="component" value="Unassembled WGS sequence"/>
</dbReference>
<name>A0A9P7D753_9AGAM</name>
<protein>
    <recommendedName>
        <fullName evidence="3">C2H2-type domain-containing protein</fullName>
    </recommendedName>
</protein>
<dbReference type="OrthoDB" id="8922241at2759"/>
<sequence>MNTDRSSEISMVHDMLQEYNGVNPILIDRDILRDHNAEVIVHPCNWEGCTMHIAVEHKQVSKHLQQHHGINTSATSEDTQKISCLWTDCLHARMKPGNLTRHILSHLGVRWICSTCEATLSREDAFRRHTLEKVGCQDAKAVVKYGDRSLVIDTVYIDGGWSASQNVMCIP</sequence>
<reference evidence="1" key="1">
    <citation type="journal article" date="2020" name="New Phytol.">
        <title>Comparative genomics reveals dynamic genome evolution in host specialist ectomycorrhizal fungi.</title>
        <authorList>
            <person name="Lofgren L.A."/>
            <person name="Nguyen N.H."/>
            <person name="Vilgalys R."/>
            <person name="Ruytinx J."/>
            <person name="Liao H.L."/>
            <person name="Branco S."/>
            <person name="Kuo A."/>
            <person name="LaButti K."/>
            <person name="Lipzen A."/>
            <person name="Andreopoulos W."/>
            <person name="Pangilinan J."/>
            <person name="Riley R."/>
            <person name="Hundley H."/>
            <person name="Na H."/>
            <person name="Barry K."/>
            <person name="Grigoriev I.V."/>
            <person name="Stajich J.E."/>
            <person name="Kennedy P.G."/>
        </authorList>
    </citation>
    <scope>NUCLEOTIDE SEQUENCE</scope>
    <source>
        <strain evidence="1">DOB743</strain>
    </source>
</reference>
<comment type="caution">
    <text evidence="1">The sequence shown here is derived from an EMBL/GenBank/DDBJ whole genome shotgun (WGS) entry which is preliminary data.</text>
</comment>
<evidence type="ECO:0000313" key="2">
    <source>
        <dbReference type="Proteomes" id="UP000714275"/>
    </source>
</evidence>
<gene>
    <name evidence="1" type="ORF">EV702DRAFT_492742</name>
</gene>
<evidence type="ECO:0000313" key="1">
    <source>
        <dbReference type="EMBL" id="KAG1781904.1"/>
    </source>
</evidence>
<evidence type="ECO:0008006" key="3">
    <source>
        <dbReference type="Google" id="ProtNLM"/>
    </source>
</evidence>
<proteinExistence type="predicted"/>
<keyword evidence="2" id="KW-1185">Reference proteome</keyword>
<dbReference type="EMBL" id="JABBWD010000004">
    <property type="protein sequence ID" value="KAG1781904.1"/>
    <property type="molecule type" value="Genomic_DNA"/>
</dbReference>